<organism evidence="2 3">
    <name type="scientific">Smittium culicis</name>
    <dbReference type="NCBI Taxonomy" id="133412"/>
    <lineage>
        <taxon>Eukaryota</taxon>
        <taxon>Fungi</taxon>
        <taxon>Fungi incertae sedis</taxon>
        <taxon>Zoopagomycota</taxon>
        <taxon>Kickxellomycotina</taxon>
        <taxon>Harpellomycetes</taxon>
        <taxon>Harpellales</taxon>
        <taxon>Legeriomycetaceae</taxon>
        <taxon>Smittium</taxon>
    </lineage>
</organism>
<dbReference type="InterPro" id="IPR036322">
    <property type="entry name" value="WD40_repeat_dom_sf"/>
</dbReference>
<evidence type="ECO:0000313" key="3">
    <source>
        <dbReference type="Proteomes" id="UP000187283"/>
    </source>
</evidence>
<feature type="region of interest" description="Disordered" evidence="1">
    <location>
        <begin position="201"/>
        <end position="235"/>
    </location>
</feature>
<feature type="compositionally biased region" description="Polar residues" evidence="1">
    <location>
        <begin position="1043"/>
        <end position="1054"/>
    </location>
</feature>
<evidence type="ECO:0008006" key="4">
    <source>
        <dbReference type="Google" id="ProtNLM"/>
    </source>
</evidence>
<feature type="region of interest" description="Disordered" evidence="1">
    <location>
        <begin position="1345"/>
        <end position="1410"/>
    </location>
</feature>
<dbReference type="EMBL" id="LSSN01000315">
    <property type="protein sequence ID" value="OMJ24607.1"/>
    <property type="molecule type" value="Genomic_DNA"/>
</dbReference>
<name>A0A1R1YCG6_9FUNG</name>
<accession>A0A1R1YCG6</accession>
<sequence>MSSKIDIDKAATSKSLLSVFNNPNFSGFKNTYQDITSSIQNISPTSPAELQSSPAQPTISTALPNPDVLSHLSAPVSSNNSLISTNQISPHQPLDSFNKENSKTLNFHDLNNIDSSSLSPKDRDAHKLIMMLKGFDQLLPSNTNSTTTEASFSNKDTSLQSPKHLNDASFPPSSPKEPTLPRFDNPIDPFNLIADSIEPAKSPNPISIEPKNTFSNPSSKLNSPALSDSKKFSDSKKNKKKRYPLYPLPFTLYPLPILFYSFFNSTITVANFIFPRSKKPSHIPYGDPNIQSNFHSKERIAIVSTPPDGPMKRAIGANGAFICYGKRGGDIRAIQQWSDHRSLLVGHTSDVVQILFHPYSKLYPENNSILASVGSDNSIIIWFLDINNTSKVLKNSSNPDNTSIGSFDSKLAEKFLIDPSETIVSIEWCPECYNLKPEGFDFAVLAIATDCNLYILTISSCPSTSSKLVASTFSSQSIFNSSISALSWVKRSFGWDIFVCSIDGSLKRLSYNPTSNPPSIQFLPISSSLGSNVSWMKWVSPITQAEGLGHLLVAHSNSSILELRWLGPDSNVLGGNVSNIVHKLDMLMNPTNAEKKNIIGSPKSSFNLNDHISLEYEDISHTLVVISKIIPSIVFIPIVIDSSQPSNVCFETSTTASLPSTESTQTEIDHHSRKISQISNALSESVIVCDITVEENGNGQNFIGLYCVFPSEIAQYNMHISLSPVNPILLHNTDDSNKDLLSSLDSIMTSNNSRIKNSISQDIEDQNLHSNLTGAEYLEWMLNQAASLRPRALSTTQGTVDTNDIETTSNGYTNYSTSSPLNKGLFRSKSPNTNDDFKSVTSTSCNPSYTPRIIESKDEYLNPFTDIVKGINQLNIAINDEESRAQESFLLNRNESSTKEFSSGLYNNKNSISRESSIINNSRIGNTLPSKNVSQGVDYGKINRLVKEAVNSSISDILFSNQFKNMINLTVQEALASSIGPTLVNSLNSSVKTAMQSCLIPSYNRATGEMFEQINQTFSSGVAQIIDSASSLIKNSIPENLNNQPDLLNQSKPNYNFPPIGANQQQSSNANNNSNPANMINQLNNQYLLSHENPNLIKYNDNAQPNQHAGNQDFLSNNPQIDLFQNQQNFISNQNQQNFIPNQNQQNFIPNQNQQNFIPNQNRQSLIMTPNQNDIYQTQGQLNQFPILNNNNVISAQPQHILNPMNSLPPNNNSIANQNLYMLQLQQIQGQLNLSQMTNSSFPPPIQQDFSSNPIPASQYNQPPNQSTGQTVQNLEPPSTKQDNRINSLVALLNSGTNAVPNIGAPTVVKSPRPINKKKSIDVSGSDTKVEPNLINQNLGCLNVSSPLGGSSEPKSPKGQNHSPFLINESMSKNNIQNKKSQKVASKSIKQNSQKTPLAQTPRSQSGSRISAFDVSSIGNELNNTKVLTDKSKSSAAPKTQINDDFSPCHAAEDVVLAETARMIERKSDPRDILILALSTKLSRGDSIPNKNSNPLHIVFKVIGLLNSEEIALDSTDMDIDFLFSLIYSLVINPDLAYNNVELMEKYLFIFLNKLKKTNARISNMYGWSSLESKGESENEKEMSLKELLGELFAANIALSEEAGGGNKDISIVDDGLLPVKTAVFKCLELVSLRLEDCDTDNDVRLLAKVRTLIRLVQSL</sequence>
<feature type="region of interest" description="Disordered" evidence="1">
    <location>
        <begin position="793"/>
        <end position="816"/>
    </location>
</feature>
<comment type="caution">
    <text evidence="2">The sequence shown here is derived from an EMBL/GenBank/DDBJ whole genome shotgun (WGS) entry which is preliminary data.</text>
</comment>
<feature type="compositionally biased region" description="Low complexity" evidence="1">
    <location>
        <begin position="807"/>
        <end position="816"/>
    </location>
</feature>
<dbReference type="STRING" id="133412.A0A1R1YCG6"/>
<protein>
    <recommendedName>
        <fullName evidence="4">Enhancer of mRNA-decapping protein 4</fullName>
    </recommendedName>
</protein>
<reference evidence="2 3" key="1">
    <citation type="submission" date="2017-01" db="EMBL/GenBank/DDBJ databases">
        <authorList>
            <person name="Mah S.A."/>
            <person name="Swanson W.J."/>
            <person name="Moy G.W."/>
            <person name="Vacquier V.D."/>
        </authorList>
    </citation>
    <scope>NUCLEOTIDE SEQUENCE [LARGE SCALE GENOMIC DNA]</scope>
    <source>
        <strain evidence="2 3">GSMNP</strain>
    </source>
</reference>
<feature type="compositionally biased region" description="Polar residues" evidence="1">
    <location>
        <begin position="793"/>
        <end position="806"/>
    </location>
</feature>
<feature type="compositionally biased region" description="Polar residues" evidence="1">
    <location>
        <begin position="210"/>
        <end position="226"/>
    </location>
</feature>
<keyword evidence="3" id="KW-1185">Reference proteome</keyword>
<feature type="region of interest" description="Disordered" evidence="1">
    <location>
        <begin position="1043"/>
        <end position="1079"/>
    </location>
</feature>
<evidence type="ECO:0000256" key="1">
    <source>
        <dbReference type="SAM" id="MobiDB-lite"/>
    </source>
</evidence>
<dbReference type="OrthoDB" id="21128at2759"/>
<evidence type="ECO:0000313" key="2">
    <source>
        <dbReference type="EMBL" id="OMJ24607.1"/>
    </source>
</evidence>
<feature type="region of interest" description="Disordered" evidence="1">
    <location>
        <begin position="1237"/>
        <end position="1283"/>
    </location>
</feature>
<dbReference type="Proteomes" id="UP000187283">
    <property type="component" value="Unassembled WGS sequence"/>
</dbReference>
<feature type="region of interest" description="Disordered" evidence="1">
    <location>
        <begin position="1300"/>
        <end position="1329"/>
    </location>
</feature>
<dbReference type="Gene3D" id="2.130.10.10">
    <property type="entry name" value="YVTN repeat-like/Quinoprotein amine dehydrogenase"/>
    <property type="match status" value="1"/>
</dbReference>
<gene>
    <name evidence="2" type="ORF">AYI70_g1484</name>
</gene>
<feature type="region of interest" description="Disordered" evidence="1">
    <location>
        <begin position="43"/>
        <end position="62"/>
    </location>
</feature>
<feature type="compositionally biased region" description="Polar residues" evidence="1">
    <location>
        <begin position="1248"/>
        <end position="1283"/>
    </location>
</feature>
<proteinExistence type="predicted"/>
<feature type="region of interest" description="Disordered" evidence="1">
    <location>
        <begin position="140"/>
        <end position="185"/>
    </location>
</feature>
<feature type="compositionally biased region" description="Polar residues" evidence="1">
    <location>
        <begin position="140"/>
        <end position="163"/>
    </location>
</feature>
<feature type="compositionally biased region" description="Low complexity" evidence="1">
    <location>
        <begin position="1062"/>
        <end position="1078"/>
    </location>
</feature>
<dbReference type="InterPro" id="IPR015943">
    <property type="entry name" value="WD40/YVTN_repeat-like_dom_sf"/>
</dbReference>
<feature type="compositionally biased region" description="Polar residues" evidence="1">
    <location>
        <begin position="1384"/>
        <end position="1409"/>
    </location>
</feature>
<dbReference type="SUPFAM" id="SSF50978">
    <property type="entry name" value="WD40 repeat-like"/>
    <property type="match status" value="1"/>
</dbReference>